<reference evidence="2 3" key="1">
    <citation type="submission" date="2021-05" db="EMBL/GenBank/DDBJ databases">
        <title>The draft genome of Geobacter chapellei DSM 13688.</title>
        <authorList>
            <person name="Xu Z."/>
            <person name="Masuda Y."/>
            <person name="Itoh H."/>
            <person name="Senoo K."/>
        </authorList>
    </citation>
    <scope>NUCLEOTIDE SEQUENCE [LARGE SCALE GENOMIC DNA]</scope>
    <source>
        <strain evidence="2 3">DSM 13688</strain>
    </source>
</reference>
<keyword evidence="3" id="KW-1185">Reference proteome</keyword>
<dbReference type="InterPro" id="IPR008969">
    <property type="entry name" value="CarboxyPept-like_regulatory"/>
</dbReference>
<keyword evidence="1" id="KW-0732">Signal</keyword>
<organism evidence="2 3">
    <name type="scientific">Pelotalea chapellei</name>
    <dbReference type="NCBI Taxonomy" id="44671"/>
    <lineage>
        <taxon>Bacteria</taxon>
        <taxon>Pseudomonadati</taxon>
        <taxon>Thermodesulfobacteriota</taxon>
        <taxon>Desulfuromonadia</taxon>
        <taxon>Geobacterales</taxon>
        <taxon>Geobacteraceae</taxon>
        <taxon>Pelotalea</taxon>
    </lineage>
</organism>
<protein>
    <submittedName>
        <fullName evidence="2">Carboxypeptidase regulatory-like domain-containing protein</fullName>
    </submittedName>
</protein>
<dbReference type="RefSeq" id="WP_214299566.1">
    <property type="nucleotide sequence ID" value="NZ_JAHDYS010000010.1"/>
</dbReference>
<accession>A0ABS5UA28</accession>
<feature type="signal peptide" evidence="1">
    <location>
        <begin position="1"/>
        <end position="21"/>
    </location>
</feature>
<evidence type="ECO:0000313" key="3">
    <source>
        <dbReference type="Proteomes" id="UP000784128"/>
    </source>
</evidence>
<dbReference type="EMBL" id="JAHDYS010000010">
    <property type="protein sequence ID" value="MBT1072510.1"/>
    <property type="molecule type" value="Genomic_DNA"/>
</dbReference>
<gene>
    <name evidence="2" type="ORF">KJB30_11985</name>
</gene>
<proteinExistence type="predicted"/>
<evidence type="ECO:0000313" key="2">
    <source>
        <dbReference type="EMBL" id="MBT1072510.1"/>
    </source>
</evidence>
<evidence type="ECO:0000256" key="1">
    <source>
        <dbReference type="SAM" id="SignalP"/>
    </source>
</evidence>
<feature type="chain" id="PRO_5047487787" evidence="1">
    <location>
        <begin position="22"/>
        <end position="264"/>
    </location>
</feature>
<comment type="caution">
    <text evidence="2">The sequence shown here is derived from an EMBL/GenBank/DDBJ whole genome shotgun (WGS) entry which is preliminary data.</text>
</comment>
<dbReference type="SUPFAM" id="SSF49464">
    <property type="entry name" value="Carboxypeptidase regulatory domain-like"/>
    <property type="match status" value="1"/>
</dbReference>
<dbReference type="Proteomes" id="UP000784128">
    <property type="component" value="Unassembled WGS sequence"/>
</dbReference>
<name>A0ABS5UA28_9BACT</name>
<sequence length="264" mass="28139">MTFKTIVFTVLLSLLTCSSFAAEVERAGKITGRWITRQYGPMMGAQVLLFDAAKGPAPSSNKHLRIPDAGAAVDREGKFSVELPAGKYYLVMRKRVNPDSAGPPEEGDPQYYARLKNGLPKAFVVKAGRTTNIGTIAVAAPFKKEKPTSTEGLTGIEGTVLDESSGLVAGVRVLAYDSPGMMGRPLYASDKTGADGKYHIAVTRQGTYYLKVRTHYGGGKPVNGEFMGSYGKSGQPGAVNVENGKIVKGIDIEVSKFSARGNPE</sequence>